<dbReference type="EMBL" id="BPLR01010808">
    <property type="protein sequence ID" value="GIY42144.1"/>
    <property type="molecule type" value="Genomic_DNA"/>
</dbReference>
<evidence type="ECO:0000256" key="1">
    <source>
        <dbReference type="SAM" id="MobiDB-lite"/>
    </source>
</evidence>
<dbReference type="AlphaFoldDB" id="A0AAV4TAA6"/>
<comment type="caution">
    <text evidence="2">The sequence shown here is derived from an EMBL/GenBank/DDBJ whole genome shotgun (WGS) entry which is preliminary data.</text>
</comment>
<sequence length="121" mass="13455">MQRSESFLDLRAPPKTSEKSVKKPGHIPTGTTHNREKGTGCPLAGIPLPHRRNGPLPHRTEDAVGVVQVIGSALSPCPRYRLMQPLFLMWVNCVPIRTRNCLGSNFNQLLLLLNHSVSRNK</sequence>
<name>A0AAV4TAA6_CAEEX</name>
<reference evidence="2 3" key="1">
    <citation type="submission" date="2021-06" db="EMBL/GenBank/DDBJ databases">
        <title>Caerostris extrusa draft genome.</title>
        <authorList>
            <person name="Kono N."/>
            <person name="Arakawa K."/>
        </authorList>
    </citation>
    <scope>NUCLEOTIDE SEQUENCE [LARGE SCALE GENOMIC DNA]</scope>
</reference>
<accession>A0AAV4TAA6</accession>
<organism evidence="2 3">
    <name type="scientific">Caerostris extrusa</name>
    <name type="common">Bark spider</name>
    <name type="synonym">Caerostris bankana</name>
    <dbReference type="NCBI Taxonomy" id="172846"/>
    <lineage>
        <taxon>Eukaryota</taxon>
        <taxon>Metazoa</taxon>
        <taxon>Ecdysozoa</taxon>
        <taxon>Arthropoda</taxon>
        <taxon>Chelicerata</taxon>
        <taxon>Arachnida</taxon>
        <taxon>Araneae</taxon>
        <taxon>Araneomorphae</taxon>
        <taxon>Entelegynae</taxon>
        <taxon>Araneoidea</taxon>
        <taxon>Araneidae</taxon>
        <taxon>Caerostris</taxon>
    </lineage>
</organism>
<evidence type="ECO:0000313" key="3">
    <source>
        <dbReference type="Proteomes" id="UP001054945"/>
    </source>
</evidence>
<gene>
    <name evidence="2" type="ORF">CEXT_611141</name>
</gene>
<evidence type="ECO:0000313" key="2">
    <source>
        <dbReference type="EMBL" id="GIY42144.1"/>
    </source>
</evidence>
<keyword evidence="3" id="KW-1185">Reference proteome</keyword>
<feature type="region of interest" description="Disordered" evidence="1">
    <location>
        <begin position="1"/>
        <end position="59"/>
    </location>
</feature>
<protein>
    <submittedName>
        <fullName evidence="2">Uncharacterized protein</fullName>
    </submittedName>
</protein>
<dbReference type="Proteomes" id="UP001054945">
    <property type="component" value="Unassembled WGS sequence"/>
</dbReference>
<proteinExistence type="predicted"/>